<dbReference type="AlphaFoldDB" id="A0AAN9I774"/>
<evidence type="ECO:0000256" key="1">
    <source>
        <dbReference type="SAM" id="MobiDB-lite"/>
    </source>
</evidence>
<sequence length="80" mass="8641">MARKKKATSVSKGQLQLRVSNSPKQTPACDHQYSQSSSFCTPKQSEVVVQTEGADKVEDGRVIPRVEPVAKTDDILGGNP</sequence>
<feature type="region of interest" description="Disordered" evidence="1">
    <location>
        <begin position="1"/>
        <end position="43"/>
    </location>
</feature>
<keyword evidence="3" id="KW-1185">Reference proteome</keyword>
<evidence type="ECO:0000313" key="2">
    <source>
        <dbReference type="EMBL" id="KAK7266215.1"/>
    </source>
</evidence>
<gene>
    <name evidence="2" type="ORF">RIF29_18857</name>
</gene>
<accession>A0AAN9I774</accession>
<dbReference type="EMBL" id="JAYWIO010000004">
    <property type="protein sequence ID" value="KAK7266215.1"/>
    <property type="molecule type" value="Genomic_DNA"/>
</dbReference>
<name>A0AAN9I774_CROPI</name>
<comment type="caution">
    <text evidence="2">The sequence shown here is derived from an EMBL/GenBank/DDBJ whole genome shotgun (WGS) entry which is preliminary data.</text>
</comment>
<proteinExistence type="predicted"/>
<organism evidence="2 3">
    <name type="scientific">Crotalaria pallida</name>
    <name type="common">Smooth rattlebox</name>
    <name type="synonym">Crotalaria striata</name>
    <dbReference type="NCBI Taxonomy" id="3830"/>
    <lineage>
        <taxon>Eukaryota</taxon>
        <taxon>Viridiplantae</taxon>
        <taxon>Streptophyta</taxon>
        <taxon>Embryophyta</taxon>
        <taxon>Tracheophyta</taxon>
        <taxon>Spermatophyta</taxon>
        <taxon>Magnoliopsida</taxon>
        <taxon>eudicotyledons</taxon>
        <taxon>Gunneridae</taxon>
        <taxon>Pentapetalae</taxon>
        <taxon>rosids</taxon>
        <taxon>fabids</taxon>
        <taxon>Fabales</taxon>
        <taxon>Fabaceae</taxon>
        <taxon>Papilionoideae</taxon>
        <taxon>50 kb inversion clade</taxon>
        <taxon>genistoids sensu lato</taxon>
        <taxon>core genistoids</taxon>
        <taxon>Crotalarieae</taxon>
        <taxon>Crotalaria</taxon>
    </lineage>
</organism>
<dbReference type="Proteomes" id="UP001372338">
    <property type="component" value="Unassembled WGS sequence"/>
</dbReference>
<feature type="compositionally biased region" description="Polar residues" evidence="1">
    <location>
        <begin position="32"/>
        <end position="43"/>
    </location>
</feature>
<protein>
    <submittedName>
        <fullName evidence="2">Uncharacterized protein</fullName>
    </submittedName>
</protein>
<reference evidence="2 3" key="1">
    <citation type="submission" date="2024-01" db="EMBL/GenBank/DDBJ databases">
        <title>The genomes of 5 underutilized Papilionoideae crops provide insights into root nodulation and disease resistanc.</title>
        <authorList>
            <person name="Yuan L."/>
        </authorList>
    </citation>
    <scope>NUCLEOTIDE SEQUENCE [LARGE SCALE GENOMIC DNA]</scope>
    <source>
        <strain evidence="2">ZHUSHIDOU_FW_LH</strain>
        <tissue evidence="2">Leaf</tissue>
    </source>
</reference>
<evidence type="ECO:0000313" key="3">
    <source>
        <dbReference type="Proteomes" id="UP001372338"/>
    </source>
</evidence>
<feature type="compositionally biased region" description="Polar residues" evidence="1">
    <location>
        <begin position="8"/>
        <end position="25"/>
    </location>
</feature>